<keyword evidence="3" id="KW-0804">Transcription</keyword>
<gene>
    <name evidence="6" type="ORF">FJ657_01930</name>
</gene>
<dbReference type="InterPro" id="IPR036271">
    <property type="entry name" value="Tet_transcr_reg_TetR-rel_C_sf"/>
</dbReference>
<dbReference type="Pfam" id="PF00440">
    <property type="entry name" value="TetR_N"/>
    <property type="match status" value="1"/>
</dbReference>
<dbReference type="SUPFAM" id="SSF48498">
    <property type="entry name" value="Tetracyclin repressor-like, C-terminal domain"/>
    <property type="match status" value="1"/>
</dbReference>
<evidence type="ECO:0000256" key="2">
    <source>
        <dbReference type="ARBA" id="ARBA00023125"/>
    </source>
</evidence>
<dbReference type="Gene3D" id="1.10.357.10">
    <property type="entry name" value="Tetracycline Repressor, domain 2"/>
    <property type="match status" value="1"/>
</dbReference>
<evidence type="ECO:0000256" key="3">
    <source>
        <dbReference type="ARBA" id="ARBA00023163"/>
    </source>
</evidence>
<dbReference type="SUPFAM" id="SSF46689">
    <property type="entry name" value="Homeodomain-like"/>
    <property type="match status" value="1"/>
</dbReference>
<evidence type="ECO:0000256" key="4">
    <source>
        <dbReference type="PROSITE-ProRule" id="PRU00335"/>
    </source>
</evidence>
<dbReference type="GO" id="GO:0003677">
    <property type="term" value="F:DNA binding"/>
    <property type="evidence" value="ECO:0007669"/>
    <property type="project" value="UniProtKB-UniRule"/>
</dbReference>
<comment type="caution">
    <text evidence="6">The sequence shown here is derived from an EMBL/GenBank/DDBJ whole genome shotgun (WGS) entry which is preliminary data.</text>
</comment>
<evidence type="ECO:0000313" key="6">
    <source>
        <dbReference type="EMBL" id="TPW77466.1"/>
    </source>
</evidence>
<dbReference type="RefSeq" id="WP_141161994.1">
    <property type="nucleotide sequence ID" value="NZ_VHQG01000001.1"/>
</dbReference>
<reference evidence="6 7" key="1">
    <citation type="submission" date="2019-06" db="EMBL/GenBank/DDBJ databases">
        <authorList>
            <person name="Li F."/>
        </authorList>
    </citation>
    <scope>NUCLEOTIDE SEQUENCE [LARGE SCALE GENOMIC DNA]</scope>
    <source>
        <strain evidence="6 7">10F1D-1</strain>
    </source>
</reference>
<dbReference type="AlphaFoldDB" id="A0A506Y4F1"/>
<keyword evidence="7" id="KW-1185">Reference proteome</keyword>
<dbReference type="EMBL" id="VHQG01000001">
    <property type="protein sequence ID" value="TPW77466.1"/>
    <property type="molecule type" value="Genomic_DNA"/>
</dbReference>
<dbReference type="PANTHER" id="PTHR47506">
    <property type="entry name" value="TRANSCRIPTIONAL REGULATORY PROTEIN"/>
    <property type="match status" value="1"/>
</dbReference>
<keyword evidence="1" id="KW-0805">Transcription regulation</keyword>
<feature type="domain" description="HTH tetR-type" evidence="5">
    <location>
        <begin position="13"/>
        <end position="73"/>
    </location>
</feature>
<feature type="DNA-binding region" description="H-T-H motif" evidence="4">
    <location>
        <begin position="36"/>
        <end position="55"/>
    </location>
</feature>
<keyword evidence="2 4" id="KW-0238">DNA-binding</keyword>
<sequence length="206" mass="21598">MESTTRKRGRPPLFDRDHALAAATRLFRAQGYEATSIAQLTAAMGLRAGSLYAAFGDKKTLFGEVVAVFECSPVGGFVHAALEDEPTALGAATRTLRDAAALFTSPDTGERSLTYESGSGAAIRDAEVAQMVQQLRQADVDAMSRRFVRARDEGELPADADPEMLAGFVATLLHGLAARAAEGASTAELLAVADLALASWPAGSAR</sequence>
<evidence type="ECO:0000256" key="1">
    <source>
        <dbReference type="ARBA" id="ARBA00023015"/>
    </source>
</evidence>
<evidence type="ECO:0000259" key="5">
    <source>
        <dbReference type="PROSITE" id="PS50977"/>
    </source>
</evidence>
<dbReference type="InterPro" id="IPR009057">
    <property type="entry name" value="Homeodomain-like_sf"/>
</dbReference>
<dbReference type="Gene3D" id="1.10.10.60">
    <property type="entry name" value="Homeodomain-like"/>
    <property type="match status" value="1"/>
</dbReference>
<evidence type="ECO:0000313" key="7">
    <source>
        <dbReference type="Proteomes" id="UP000316252"/>
    </source>
</evidence>
<protein>
    <submittedName>
        <fullName evidence="6">TetR/AcrR family transcriptional regulator</fullName>
    </submittedName>
</protein>
<dbReference type="InterPro" id="IPR001647">
    <property type="entry name" value="HTH_TetR"/>
</dbReference>
<accession>A0A506Y4F1</accession>
<proteinExistence type="predicted"/>
<organism evidence="6 7">
    <name type="scientific">Schumannella soli</name>
    <dbReference type="NCBI Taxonomy" id="2590779"/>
    <lineage>
        <taxon>Bacteria</taxon>
        <taxon>Bacillati</taxon>
        <taxon>Actinomycetota</taxon>
        <taxon>Actinomycetes</taxon>
        <taxon>Micrococcales</taxon>
        <taxon>Microbacteriaceae</taxon>
        <taxon>Schumannella</taxon>
    </lineage>
</organism>
<name>A0A506Y4F1_9MICO</name>
<dbReference type="PROSITE" id="PS50977">
    <property type="entry name" value="HTH_TETR_2"/>
    <property type="match status" value="1"/>
</dbReference>
<dbReference type="OrthoDB" id="9805134at2"/>
<dbReference type="Proteomes" id="UP000316252">
    <property type="component" value="Unassembled WGS sequence"/>
</dbReference>
<dbReference type="PANTHER" id="PTHR47506:SF1">
    <property type="entry name" value="HTH-TYPE TRANSCRIPTIONAL REGULATOR YJDC"/>
    <property type="match status" value="1"/>
</dbReference>